<feature type="region of interest" description="Disordered" evidence="5">
    <location>
        <begin position="1382"/>
        <end position="1510"/>
    </location>
</feature>
<name>A0A834VDB2_SARSC</name>
<gene>
    <name evidence="8" type="ORF">SSS_1648</name>
</gene>
<feature type="region of interest" description="Disordered" evidence="5">
    <location>
        <begin position="832"/>
        <end position="882"/>
    </location>
</feature>
<sequence>MELNVNESIQNFSIEKMSKDFDRQIDDSRNNRQQQKQLQRKSKLLDFDKNNNSNDHDDDYQVASLKNTLNYDISKKFVDNHIDNEDGDLDDDDEKLLWSIKSISFEEWLDFEHSYCNKSTLKNIESQNKSNTKSCNFLLKSDRDHINSASNFKKFEMRNLSVMNKARTKKSNRSINRSKAKSDAKVEILKTASDAAQLKSTGSEKVEQEPNDSEAIMPDKEPIVVSRIGSMNDQNIDINTNAVSGRTQRIRKKPKRWDNDEIEVDFTGKFNQSYDDSMLRMINKVDQSDSSMMQKQRKRKSMPTSSSNANLKSKSPRISKAALLEEEKNEMEQRSDNENKISYEEEQKDEAEESVDNDDEDSDQDEDEDEDDENADNDPEKLWCLCRQPYGNRFMIGCDICEEWFHGKCVNVTKTQGRKFEKLKLEWICPLCKESMEQGHPREELKALSQEKMKKLSANDLHKKSKVKLSSETSRIKDEISDDDEENELKNKKLIQITCKKSSNDSPTKSSKTNKEIVESNKKKTSKDSPSHHQRHHPTNQSNLIRMTKEEEDRLKLKKLIKRGMNEKKERLERISQQQKLSASPSLISHVNDLTNSQLNSNSIEVDDHHPHDQKNDSVTQSCPQATSSNVNKKILDKDVSKNIVLNNNNNKMKVDLSKKKHKSDPIDRSVQDLFKAEPVLKRSLSSSSSTSSSMMTTTPETAMTISNHNEYNQQNRRSSSTTSTPISGNEIQCPNSNCGRSLSRLSETGSLKSIYCNLDCLQTYCSDTIKRLRSNVKYSNVSKDSRRYCLIDKLNNVRNDGIPEKNVLDFIRSNQTFEILKIKVHSLEKTSSSSSTSSNISTTSHTAKSHPTKSSSSSNHTPTIERSSSISDRANDNDSRRKFVRSSIKEILNSRLSELTNEEKSHLSDDVMKLSNQIESELFKLFKNTSVKYNNKSRSLIFNLKDSKNTLFRKVILGEITPERLVIMQPEELAPLELVRWREHEKKTMMQWITKDAVDQATQMVKHNLKENELIDSFADVPLIELPSSDISPSNQESNHNENESCGNDQESPNSKDSANVLPSTPTKSSYSSATAIIMGENKPGSPYIDPVTEIASNVSDLMETQKSDRENLSLTTSTTTSGGGSAHPTSAESNNMDSVTKTPQRSQPKRVRMEPESTSEFLKKVVKLSDELFMDKREKCPQQQSHSLKEAVEDGVLKKTSDKTKMVRSSKEMVATHNHEQIKSIWRGTIFMQDVAKFVSAAYPITTNINPNSFREISEQITVCGRITPEQVLDYIHKLKSSRRTEIGLIKFVWSCREERTGYDAFFNYLDSRSRYGVVGNKDSGVFKDFYILPLSRSADIPKVLFPLEGQIVGLEKKHHRPDLLLGILIKNHKRPSISSNSVVSSLSSNSDHHYQHHHRHHHKHQQKPIQIPERSYTPPLSGTDPTSPSRNEISAIDENGSFTPPHPSSTSKSKNPISPKLLKNSNDLKSSDDSSSRNSSASILNSKSKNDEINETNQPPTTAQHHGANVSLDNVFNNIKNIQIPENLKDILKNVQEKTAQVSTIVSGSRPTNDSLETLYTNKATLNDPRLQNKLLIQQEKSSCEDSRNSPPIVSAMTQDELVRKAQEQMAALAKMSGCEQKSASEMFDSDSTNDQINSSSSAINNRKISFQWKKKK</sequence>
<feature type="compositionally biased region" description="Low complexity" evidence="5">
    <location>
        <begin position="1479"/>
        <end position="1490"/>
    </location>
</feature>
<feature type="compositionally biased region" description="Polar residues" evidence="5">
    <location>
        <begin position="1129"/>
        <end position="1148"/>
    </location>
</feature>
<dbReference type="PROSITE" id="PS51321">
    <property type="entry name" value="TFIIS_CENTRAL"/>
    <property type="match status" value="1"/>
</dbReference>
<dbReference type="InterPro" id="IPR013083">
    <property type="entry name" value="Znf_RING/FYVE/PHD"/>
</dbReference>
<dbReference type="GO" id="GO:0008270">
    <property type="term" value="F:zinc ion binding"/>
    <property type="evidence" value="ECO:0007669"/>
    <property type="project" value="UniProtKB-KW"/>
</dbReference>
<dbReference type="OrthoDB" id="1884872at2759"/>
<feature type="compositionally biased region" description="Basic and acidic residues" evidence="5">
    <location>
        <begin position="564"/>
        <end position="574"/>
    </location>
</feature>
<dbReference type="InterPro" id="IPR003618">
    <property type="entry name" value="TFIIS_cen_dom"/>
</dbReference>
<dbReference type="Gene3D" id="1.10.472.30">
    <property type="entry name" value="Transcription elongation factor S-II, central domain"/>
    <property type="match status" value="1"/>
</dbReference>
<feature type="compositionally biased region" description="Polar residues" evidence="5">
    <location>
        <begin position="302"/>
        <end position="313"/>
    </location>
</feature>
<dbReference type="EMBL" id="WVUK01000064">
    <property type="protein sequence ID" value="KAF7489523.1"/>
    <property type="molecule type" value="Genomic_DNA"/>
</dbReference>
<evidence type="ECO:0000256" key="4">
    <source>
        <dbReference type="PROSITE-ProRule" id="PRU00146"/>
    </source>
</evidence>
<dbReference type="CDD" id="cd22581">
    <property type="entry name" value="SPOC_PPS-like"/>
    <property type="match status" value="1"/>
</dbReference>
<feature type="compositionally biased region" description="Low complexity" evidence="5">
    <location>
        <begin position="1451"/>
        <end position="1471"/>
    </location>
</feature>
<feature type="region of interest" description="Disordered" evidence="5">
    <location>
        <begin position="285"/>
        <end position="379"/>
    </location>
</feature>
<dbReference type="SMART" id="SM00249">
    <property type="entry name" value="PHD"/>
    <property type="match status" value="1"/>
</dbReference>
<evidence type="ECO:0000313" key="10">
    <source>
        <dbReference type="Proteomes" id="UP000070412"/>
    </source>
</evidence>
<feature type="domain" description="TFIIS central" evidence="7">
    <location>
        <begin position="885"/>
        <end position="1002"/>
    </location>
</feature>
<evidence type="ECO:0000256" key="5">
    <source>
        <dbReference type="SAM" id="MobiDB-lite"/>
    </source>
</evidence>
<feature type="region of interest" description="Disordered" evidence="5">
    <location>
        <begin position="28"/>
        <end position="59"/>
    </location>
</feature>
<feature type="compositionally biased region" description="Polar residues" evidence="5">
    <location>
        <begin position="1498"/>
        <end position="1507"/>
    </location>
</feature>
<dbReference type="SUPFAM" id="SSF57903">
    <property type="entry name" value="FYVE/PHD zinc finger"/>
    <property type="match status" value="1"/>
</dbReference>
<proteinExistence type="predicted"/>
<dbReference type="InterPro" id="IPR019786">
    <property type="entry name" value="Zinc_finger_PHD-type_CS"/>
</dbReference>
<feature type="compositionally biased region" description="Basic and acidic residues" evidence="5">
    <location>
        <begin position="513"/>
        <end position="531"/>
    </location>
</feature>
<feature type="compositionally biased region" description="Polar residues" evidence="5">
    <location>
        <begin position="1421"/>
        <end position="1435"/>
    </location>
</feature>
<feature type="region of interest" description="Disordered" evidence="5">
    <location>
        <begin position="1027"/>
        <end position="1074"/>
    </location>
</feature>
<reference evidence="9" key="3">
    <citation type="submission" date="2022-06" db="UniProtKB">
        <authorList>
            <consortium name="EnsemblMetazoa"/>
        </authorList>
    </citation>
    <scope>IDENTIFICATION</scope>
</reference>
<evidence type="ECO:0000256" key="3">
    <source>
        <dbReference type="ARBA" id="ARBA00022833"/>
    </source>
</evidence>
<evidence type="ECO:0000256" key="1">
    <source>
        <dbReference type="ARBA" id="ARBA00022723"/>
    </source>
</evidence>
<feature type="compositionally biased region" description="Polar residues" evidence="5">
    <location>
        <begin position="1623"/>
        <end position="1652"/>
    </location>
</feature>
<dbReference type="GO" id="GO:0006351">
    <property type="term" value="P:DNA-templated transcription"/>
    <property type="evidence" value="ECO:0007669"/>
    <property type="project" value="InterPro"/>
</dbReference>
<keyword evidence="10" id="KW-1185">Reference proteome</keyword>
<protein>
    <submittedName>
        <fullName evidence="8">Death-inducer obliterator 1</fullName>
    </submittedName>
</protein>
<feature type="region of interest" description="Disordered" evidence="5">
    <location>
        <begin position="601"/>
        <end position="635"/>
    </location>
</feature>
<feature type="compositionally biased region" description="Basic and acidic residues" evidence="5">
    <location>
        <begin position="606"/>
        <end position="616"/>
    </location>
</feature>
<evidence type="ECO:0000313" key="9">
    <source>
        <dbReference type="EnsemblMetazoa" id="KAF7489523.1"/>
    </source>
</evidence>
<dbReference type="Gene3D" id="3.30.40.10">
    <property type="entry name" value="Zinc/RING finger domain, C3HC4 (zinc finger)"/>
    <property type="match status" value="1"/>
</dbReference>
<feature type="region of interest" description="Disordered" evidence="5">
    <location>
        <begin position="456"/>
        <end position="487"/>
    </location>
</feature>
<reference evidence="8" key="2">
    <citation type="submission" date="2020-01" db="EMBL/GenBank/DDBJ databases">
        <authorList>
            <person name="Korhonen P.K.K."/>
            <person name="Guangxu M.G."/>
            <person name="Wang T.W."/>
            <person name="Stroehlein A.J.S."/>
            <person name="Young N.D."/>
            <person name="Ang C.-S.A."/>
            <person name="Fernando D.W.F."/>
            <person name="Lu H.L."/>
            <person name="Taylor S.T."/>
            <person name="Ehtesham M.E.M."/>
            <person name="Najaraj S.H.N."/>
            <person name="Harsha G.H.G."/>
            <person name="Madugundu A.M."/>
            <person name="Renuse S.R."/>
            <person name="Holt D.H."/>
            <person name="Pandey A.P."/>
            <person name="Papenfuss A.P."/>
            <person name="Gasser R.B.G."/>
            <person name="Fischer K.F."/>
        </authorList>
    </citation>
    <scope>NUCLEOTIDE SEQUENCE</scope>
    <source>
        <strain evidence="8">SSS_KF_BRIS2020</strain>
    </source>
</reference>
<dbReference type="PANTHER" id="PTHR11477:SF51">
    <property type="entry name" value="PROTEIN PARTNER OF SNF, ISOFORM B"/>
    <property type="match status" value="1"/>
</dbReference>
<evidence type="ECO:0000256" key="2">
    <source>
        <dbReference type="ARBA" id="ARBA00022771"/>
    </source>
</evidence>
<feature type="compositionally biased region" description="Low complexity" evidence="5">
    <location>
        <begin position="1382"/>
        <end position="1392"/>
    </location>
</feature>
<evidence type="ECO:0000313" key="8">
    <source>
        <dbReference type="EMBL" id="KAF7489523.1"/>
    </source>
</evidence>
<evidence type="ECO:0000259" key="7">
    <source>
        <dbReference type="PROSITE" id="PS51321"/>
    </source>
</evidence>
<evidence type="ECO:0000259" key="6">
    <source>
        <dbReference type="PROSITE" id="PS50016"/>
    </source>
</evidence>
<feature type="compositionally biased region" description="Polar residues" evidence="5">
    <location>
        <begin position="500"/>
        <end position="511"/>
    </location>
</feature>
<dbReference type="PROSITE" id="PS01359">
    <property type="entry name" value="ZF_PHD_1"/>
    <property type="match status" value="1"/>
</dbReference>
<dbReference type="InterPro" id="IPR036575">
    <property type="entry name" value="TFIIS_cen_dom_sf"/>
</dbReference>
<feature type="compositionally biased region" description="Low complexity" evidence="5">
    <location>
        <begin position="832"/>
        <end position="847"/>
    </location>
</feature>
<dbReference type="CDD" id="cd15552">
    <property type="entry name" value="PHD_PHF3_like"/>
    <property type="match status" value="1"/>
</dbReference>
<organism evidence="8">
    <name type="scientific">Sarcoptes scabiei</name>
    <name type="common">Itch mite</name>
    <name type="synonym">Acarus scabiei</name>
    <dbReference type="NCBI Taxonomy" id="52283"/>
    <lineage>
        <taxon>Eukaryota</taxon>
        <taxon>Metazoa</taxon>
        <taxon>Ecdysozoa</taxon>
        <taxon>Arthropoda</taxon>
        <taxon>Chelicerata</taxon>
        <taxon>Arachnida</taxon>
        <taxon>Acari</taxon>
        <taxon>Acariformes</taxon>
        <taxon>Sarcoptiformes</taxon>
        <taxon>Astigmata</taxon>
        <taxon>Psoroptidia</taxon>
        <taxon>Sarcoptoidea</taxon>
        <taxon>Sarcoptidae</taxon>
        <taxon>Sarcoptinae</taxon>
        <taxon>Sarcoptes</taxon>
    </lineage>
</organism>
<feature type="compositionally biased region" description="Basic and acidic residues" evidence="5">
    <location>
        <begin position="323"/>
        <end position="345"/>
    </location>
</feature>
<feature type="region of interest" description="Disordered" evidence="5">
    <location>
        <begin position="711"/>
        <end position="731"/>
    </location>
</feature>
<feature type="compositionally biased region" description="Acidic residues" evidence="5">
    <location>
        <begin position="346"/>
        <end position="377"/>
    </location>
</feature>
<dbReference type="Pfam" id="PF07500">
    <property type="entry name" value="TFIIS_M"/>
    <property type="match status" value="1"/>
</dbReference>
<keyword evidence="1" id="KW-0479">Metal-binding</keyword>
<dbReference type="GO" id="GO:0005634">
    <property type="term" value="C:nucleus"/>
    <property type="evidence" value="ECO:0007669"/>
    <property type="project" value="TreeGrafter"/>
</dbReference>
<dbReference type="Proteomes" id="UP000070412">
    <property type="component" value="Unassembled WGS sequence"/>
</dbReference>
<dbReference type="SMART" id="SM00510">
    <property type="entry name" value="TFS2M"/>
    <property type="match status" value="1"/>
</dbReference>
<keyword evidence="3" id="KW-0862">Zinc</keyword>
<feature type="compositionally biased region" description="Polar residues" evidence="5">
    <location>
        <begin position="575"/>
        <end position="587"/>
    </location>
</feature>
<feature type="region of interest" description="Disordered" evidence="5">
    <location>
        <begin position="500"/>
        <end position="550"/>
    </location>
</feature>
<dbReference type="PANTHER" id="PTHR11477">
    <property type="entry name" value="TRANSCRIPTION FACTOR S-II ZINC FINGER DOMAIN-CONTAINING PROTEIN"/>
    <property type="match status" value="1"/>
</dbReference>
<feature type="region of interest" description="Disordered" evidence="5">
    <location>
        <begin position="562"/>
        <end position="587"/>
    </location>
</feature>
<dbReference type="Pfam" id="PF07744">
    <property type="entry name" value="SPOC"/>
    <property type="match status" value="1"/>
</dbReference>
<dbReference type="InterPro" id="IPR001965">
    <property type="entry name" value="Znf_PHD"/>
</dbReference>
<feature type="domain" description="PHD-type" evidence="6">
    <location>
        <begin position="381"/>
        <end position="435"/>
    </location>
</feature>
<feature type="region of interest" description="Disordered" evidence="5">
    <location>
        <begin position="1620"/>
        <end position="1660"/>
    </location>
</feature>
<feature type="compositionally biased region" description="Polar residues" evidence="5">
    <location>
        <begin position="1047"/>
        <end position="1074"/>
    </location>
</feature>
<dbReference type="InterPro" id="IPR012921">
    <property type="entry name" value="SPOC_C"/>
</dbReference>
<dbReference type="InterPro" id="IPR019787">
    <property type="entry name" value="Znf_PHD-finger"/>
</dbReference>
<feature type="compositionally biased region" description="Basic residues" evidence="5">
    <location>
        <begin position="1397"/>
        <end position="1409"/>
    </location>
</feature>
<feature type="compositionally biased region" description="Low complexity" evidence="5">
    <location>
        <begin position="853"/>
        <end position="863"/>
    </location>
</feature>
<feature type="compositionally biased region" description="Polar residues" evidence="5">
    <location>
        <begin position="617"/>
        <end position="632"/>
    </location>
</feature>
<dbReference type="InterPro" id="IPR011011">
    <property type="entry name" value="Znf_FYVE_PHD"/>
</dbReference>
<feature type="region of interest" description="Disordered" evidence="5">
    <location>
        <begin position="1104"/>
        <end position="1161"/>
    </location>
</feature>
<accession>A0A834VDB2</accession>
<dbReference type="PROSITE" id="PS50016">
    <property type="entry name" value="ZF_PHD_2"/>
    <property type="match status" value="1"/>
</dbReference>
<dbReference type="Pfam" id="PF00628">
    <property type="entry name" value="PHD"/>
    <property type="match status" value="1"/>
</dbReference>
<reference evidence="10" key="1">
    <citation type="journal article" date="2020" name="PLoS Negl. Trop. Dis.">
        <title>High-quality nuclear genome for Sarcoptes scabiei-A critical resource for a neglected parasite.</title>
        <authorList>
            <person name="Korhonen P.K."/>
            <person name="Gasser R.B."/>
            <person name="Ma G."/>
            <person name="Wang T."/>
            <person name="Stroehlein A.J."/>
            <person name="Young N.D."/>
            <person name="Ang C.S."/>
            <person name="Fernando D.D."/>
            <person name="Lu H.C."/>
            <person name="Taylor S."/>
            <person name="Reynolds S.L."/>
            <person name="Mofiz E."/>
            <person name="Najaraj S.H."/>
            <person name="Gowda H."/>
            <person name="Madugundu A."/>
            <person name="Renuse S."/>
            <person name="Holt D."/>
            <person name="Pandey A."/>
            <person name="Papenfuss A.T."/>
            <person name="Fischer K."/>
        </authorList>
    </citation>
    <scope>NUCLEOTIDE SEQUENCE [LARGE SCALE GENOMIC DNA]</scope>
</reference>
<dbReference type="EnsemblMetazoa" id="SSS_1648s_mrna">
    <property type="protein sequence ID" value="KAF7489523.1"/>
    <property type="gene ID" value="SSS_1648"/>
</dbReference>
<keyword evidence="2 4" id="KW-0863">Zinc-finger</keyword>
<dbReference type="SUPFAM" id="SSF46942">
    <property type="entry name" value="Elongation factor TFIIS domain 2"/>
    <property type="match status" value="1"/>
</dbReference>